<dbReference type="AlphaFoldDB" id="N9M2D9"/>
<dbReference type="RefSeq" id="WP_005215711.1">
    <property type="nucleotide sequence ID" value="NZ_KB850089.1"/>
</dbReference>
<comment type="caution">
    <text evidence="1">The sequence shown here is derived from an EMBL/GenBank/DDBJ whole genome shotgun (WGS) entry which is preliminary data.</text>
</comment>
<dbReference type="HOGENOM" id="CLU_2379734_0_0_6"/>
<proteinExistence type="predicted"/>
<name>N9M2D9_9GAMM</name>
<accession>N9M2D9</accession>
<dbReference type="Proteomes" id="UP000013248">
    <property type="component" value="Unassembled WGS sequence"/>
</dbReference>
<dbReference type="PATRIC" id="fig|1217705.3.peg.1065"/>
<protein>
    <submittedName>
        <fullName evidence="1">Uncharacterized protein</fullName>
    </submittedName>
</protein>
<organism evidence="1 2">
    <name type="scientific">Acinetobacter modestus</name>
    <dbReference type="NCBI Taxonomy" id="1776740"/>
    <lineage>
        <taxon>Bacteria</taxon>
        <taxon>Pseudomonadati</taxon>
        <taxon>Pseudomonadota</taxon>
        <taxon>Gammaproteobacteria</taxon>
        <taxon>Moraxellales</taxon>
        <taxon>Moraxellaceae</taxon>
        <taxon>Acinetobacter</taxon>
    </lineage>
</organism>
<dbReference type="STRING" id="1217705.F900_01110"/>
<dbReference type="eggNOG" id="ENOG5031RSA">
    <property type="taxonomic scope" value="Bacteria"/>
</dbReference>
<sequence>MAKYKIAHLCEQGQDMIIVPLENNFHHATGADQQNTIDYLQACSIDAGLAGKIVPVWLHGGRVYFIAPTPWHPFFKSLSWDSILYNLNKELICD</sequence>
<evidence type="ECO:0000313" key="1">
    <source>
        <dbReference type="EMBL" id="ENX02664.1"/>
    </source>
</evidence>
<dbReference type="EMBL" id="APRP01000014">
    <property type="protein sequence ID" value="ENX02664.1"/>
    <property type="molecule type" value="Genomic_DNA"/>
</dbReference>
<reference evidence="1 2" key="1">
    <citation type="submission" date="2013-02" db="EMBL/GenBank/DDBJ databases">
        <title>The Genome Sequence of Acinetobacter sp. ANC 3862.</title>
        <authorList>
            <consortium name="The Broad Institute Genome Sequencing Platform"/>
            <consortium name="The Broad Institute Genome Sequencing Center for Infectious Disease"/>
            <person name="Cerqueira G."/>
            <person name="Feldgarden M."/>
            <person name="Courvalin P."/>
            <person name="Perichon B."/>
            <person name="Grillot-Courvalin C."/>
            <person name="Clermont D."/>
            <person name="Rocha E."/>
            <person name="Yoon E.-J."/>
            <person name="Nemec A."/>
            <person name="Walker B."/>
            <person name="Young S.K."/>
            <person name="Zeng Q."/>
            <person name="Gargeya S."/>
            <person name="Fitzgerald M."/>
            <person name="Haas B."/>
            <person name="Abouelleil A."/>
            <person name="Alvarado L."/>
            <person name="Arachchi H.M."/>
            <person name="Berlin A.M."/>
            <person name="Chapman S.B."/>
            <person name="Dewar J."/>
            <person name="Goldberg J."/>
            <person name="Griggs A."/>
            <person name="Gujja S."/>
            <person name="Hansen M."/>
            <person name="Howarth C."/>
            <person name="Imamovic A."/>
            <person name="Larimer J."/>
            <person name="McCowan C."/>
            <person name="Murphy C."/>
            <person name="Neiman D."/>
            <person name="Pearson M."/>
            <person name="Priest M."/>
            <person name="Roberts A."/>
            <person name="Saif S."/>
            <person name="Shea T."/>
            <person name="Sisk P."/>
            <person name="Sykes S."/>
            <person name="Wortman J."/>
            <person name="Nusbaum C."/>
            <person name="Birren B."/>
        </authorList>
    </citation>
    <scope>NUCLEOTIDE SEQUENCE [LARGE SCALE GENOMIC DNA]</scope>
    <source>
        <strain evidence="1 2">ANC 3862</strain>
    </source>
</reference>
<evidence type="ECO:0000313" key="2">
    <source>
        <dbReference type="Proteomes" id="UP000013248"/>
    </source>
</evidence>
<gene>
    <name evidence="1" type="ORF">F900_01110</name>
</gene>